<keyword evidence="4" id="KW-1185">Reference proteome</keyword>
<dbReference type="EMBL" id="JH711573">
    <property type="protein sequence ID" value="EIW86999.1"/>
    <property type="molecule type" value="Genomic_DNA"/>
</dbReference>
<dbReference type="GeneID" id="19209879"/>
<dbReference type="PANTHER" id="PTHR12598">
    <property type="entry name" value="COPPER HOMEOSTASIS PROTEIN CUTC"/>
    <property type="match status" value="1"/>
</dbReference>
<dbReference type="PANTHER" id="PTHR12598:SF0">
    <property type="entry name" value="COPPER HOMEOSTASIS PROTEIN CUTC HOMOLOG"/>
    <property type="match status" value="1"/>
</dbReference>
<dbReference type="SUPFAM" id="SSF110395">
    <property type="entry name" value="CutC-like"/>
    <property type="match status" value="1"/>
</dbReference>
<reference evidence="4" key="1">
    <citation type="journal article" date="2012" name="Science">
        <title>The Paleozoic origin of enzymatic lignin decomposition reconstructed from 31 fungal genomes.</title>
        <authorList>
            <person name="Floudas D."/>
            <person name="Binder M."/>
            <person name="Riley R."/>
            <person name="Barry K."/>
            <person name="Blanchette R.A."/>
            <person name="Henrissat B."/>
            <person name="Martinez A.T."/>
            <person name="Otillar R."/>
            <person name="Spatafora J.W."/>
            <person name="Yadav J.S."/>
            <person name="Aerts A."/>
            <person name="Benoit I."/>
            <person name="Boyd A."/>
            <person name="Carlson A."/>
            <person name="Copeland A."/>
            <person name="Coutinho P.M."/>
            <person name="de Vries R.P."/>
            <person name="Ferreira P."/>
            <person name="Findley K."/>
            <person name="Foster B."/>
            <person name="Gaskell J."/>
            <person name="Glotzer D."/>
            <person name="Gorecki P."/>
            <person name="Heitman J."/>
            <person name="Hesse C."/>
            <person name="Hori C."/>
            <person name="Igarashi K."/>
            <person name="Jurgens J.A."/>
            <person name="Kallen N."/>
            <person name="Kersten P."/>
            <person name="Kohler A."/>
            <person name="Kuees U."/>
            <person name="Kumar T.K.A."/>
            <person name="Kuo A."/>
            <person name="LaButti K."/>
            <person name="Larrondo L.F."/>
            <person name="Lindquist E."/>
            <person name="Ling A."/>
            <person name="Lombard V."/>
            <person name="Lucas S."/>
            <person name="Lundell T."/>
            <person name="Martin R."/>
            <person name="McLaughlin D.J."/>
            <person name="Morgenstern I."/>
            <person name="Morin E."/>
            <person name="Murat C."/>
            <person name="Nagy L.G."/>
            <person name="Nolan M."/>
            <person name="Ohm R.A."/>
            <person name="Patyshakuliyeva A."/>
            <person name="Rokas A."/>
            <person name="Ruiz-Duenas F.J."/>
            <person name="Sabat G."/>
            <person name="Salamov A."/>
            <person name="Samejima M."/>
            <person name="Schmutz J."/>
            <person name="Slot J.C."/>
            <person name="St John F."/>
            <person name="Stenlid J."/>
            <person name="Sun H."/>
            <person name="Sun S."/>
            <person name="Syed K."/>
            <person name="Tsang A."/>
            <person name="Wiebenga A."/>
            <person name="Young D."/>
            <person name="Pisabarro A."/>
            <person name="Eastwood D.C."/>
            <person name="Martin F."/>
            <person name="Cullen D."/>
            <person name="Grigoriev I.V."/>
            <person name="Hibbett D.S."/>
        </authorList>
    </citation>
    <scope>NUCLEOTIDE SEQUENCE [LARGE SCALE GENOMIC DNA]</scope>
    <source>
        <strain evidence="4">RWD-64-598 SS2</strain>
    </source>
</reference>
<dbReference type="Gene3D" id="3.20.20.380">
    <property type="entry name" value="Copper homeostasis (CutC) domain"/>
    <property type="match status" value="1"/>
</dbReference>
<sequence length="208" mass="22733">MAMIRPRIGDFLYSPTELEVMMEDIRNFKANDAQGVVFGVLTADGNVDVDRTRALVEEASPLQVCFHRAIDMVSKDSSAWQDVFSIPGITRVLTSGMAPKVTESLEFLKDILQKSRRCAEESNTLAKVILPGSGINAFSVPALIETLLPHGLGEIHLSGGQWIDSKVTYRPVGMGMGGVVEWGVWITDEAAVRSVREIADKLTEAQVD</sequence>
<dbReference type="OMA" id="VMIRPRT"/>
<dbReference type="GO" id="GO:0005507">
    <property type="term" value="F:copper ion binding"/>
    <property type="evidence" value="ECO:0007669"/>
    <property type="project" value="TreeGrafter"/>
</dbReference>
<comment type="similarity">
    <text evidence="1">Belongs to the CutC family.</text>
</comment>
<dbReference type="AlphaFoldDB" id="A0A5M3N6D4"/>
<protein>
    <recommendedName>
        <fullName evidence="2">Copper homeostasis protein cutC homolog</fullName>
    </recommendedName>
</protein>
<dbReference type="Proteomes" id="UP000053558">
    <property type="component" value="Unassembled WGS sequence"/>
</dbReference>
<dbReference type="InterPro" id="IPR005627">
    <property type="entry name" value="CutC-like"/>
</dbReference>
<dbReference type="Pfam" id="PF03932">
    <property type="entry name" value="CutC"/>
    <property type="match status" value="1"/>
</dbReference>
<evidence type="ECO:0000256" key="2">
    <source>
        <dbReference type="ARBA" id="ARBA00019014"/>
    </source>
</evidence>
<proteinExistence type="inferred from homology"/>
<dbReference type="RefSeq" id="XP_007762823.1">
    <property type="nucleotide sequence ID" value="XM_007764633.1"/>
</dbReference>
<evidence type="ECO:0000313" key="4">
    <source>
        <dbReference type="Proteomes" id="UP000053558"/>
    </source>
</evidence>
<dbReference type="OrthoDB" id="7392499at2759"/>
<comment type="caution">
    <text evidence="3">The sequence shown here is derived from an EMBL/GenBank/DDBJ whole genome shotgun (WGS) entry which is preliminary data.</text>
</comment>
<organism evidence="3 4">
    <name type="scientific">Coniophora puteana (strain RWD-64-598)</name>
    <name type="common">Brown rot fungus</name>
    <dbReference type="NCBI Taxonomy" id="741705"/>
    <lineage>
        <taxon>Eukaryota</taxon>
        <taxon>Fungi</taxon>
        <taxon>Dikarya</taxon>
        <taxon>Basidiomycota</taxon>
        <taxon>Agaricomycotina</taxon>
        <taxon>Agaricomycetes</taxon>
        <taxon>Agaricomycetidae</taxon>
        <taxon>Boletales</taxon>
        <taxon>Coniophorineae</taxon>
        <taxon>Coniophoraceae</taxon>
        <taxon>Coniophora</taxon>
    </lineage>
</organism>
<dbReference type="KEGG" id="cput:CONPUDRAFT_79185"/>
<gene>
    <name evidence="3" type="ORF">CONPUDRAFT_79185</name>
</gene>
<dbReference type="InterPro" id="IPR036822">
    <property type="entry name" value="CutC-like_dom_sf"/>
</dbReference>
<name>A0A5M3N6D4_CONPW</name>
<evidence type="ECO:0000256" key="1">
    <source>
        <dbReference type="ARBA" id="ARBA00007768"/>
    </source>
</evidence>
<accession>A0A5M3N6D4</accession>
<evidence type="ECO:0000313" key="3">
    <source>
        <dbReference type="EMBL" id="EIW86999.1"/>
    </source>
</evidence>